<accession>X0PVP9</accession>
<dbReference type="Proteomes" id="UP000019491">
    <property type="component" value="Unassembled WGS sequence"/>
</dbReference>
<protein>
    <submittedName>
        <fullName evidence="1">Uncharacterized protein</fullName>
    </submittedName>
</protein>
<evidence type="ECO:0000313" key="2">
    <source>
        <dbReference type="Proteomes" id="UP000019491"/>
    </source>
</evidence>
<dbReference type="RefSeq" id="WP_037236340.1">
    <property type="nucleotide sequence ID" value="NZ_BAWF01000040.1"/>
</dbReference>
<proteinExistence type="predicted"/>
<organism evidence="1 2">
    <name type="scientific">Rhodococcus wratislaviensis NBRC 100605</name>
    <dbReference type="NCBI Taxonomy" id="1219028"/>
    <lineage>
        <taxon>Bacteria</taxon>
        <taxon>Bacillati</taxon>
        <taxon>Actinomycetota</taxon>
        <taxon>Actinomycetes</taxon>
        <taxon>Mycobacteriales</taxon>
        <taxon>Nocardiaceae</taxon>
        <taxon>Rhodococcus</taxon>
    </lineage>
</organism>
<sequence length="63" mass="6970">MRSINQAAALLHVTPAEILDASGLTLGELEHLAELDGYDPCQYRQVPVLTDHDMQRIADRLSP</sequence>
<reference evidence="1 2" key="1">
    <citation type="submission" date="2014-02" db="EMBL/GenBank/DDBJ databases">
        <title>Whole genome shotgun sequence of Rhodococcus wratislaviensis NBRC 100605.</title>
        <authorList>
            <person name="Hosoyama A."/>
            <person name="Tsuchikane K."/>
            <person name="Yoshida I."/>
            <person name="Ohji S."/>
            <person name="Ichikawa N."/>
            <person name="Yamazoe A."/>
            <person name="Fujita N."/>
        </authorList>
    </citation>
    <scope>NUCLEOTIDE SEQUENCE [LARGE SCALE GENOMIC DNA]</scope>
    <source>
        <strain evidence="1 2">NBRC 100605</strain>
    </source>
</reference>
<dbReference type="AlphaFoldDB" id="X0PVP9"/>
<comment type="caution">
    <text evidence="1">The sequence shown here is derived from an EMBL/GenBank/DDBJ whole genome shotgun (WGS) entry which is preliminary data.</text>
</comment>
<evidence type="ECO:0000313" key="1">
    <source>
        <dbReference type="EMBL" id="GAF47369.1"/>
    </source>
</evidence>
<gene>
    <name evidence="1" type="ORF">RW1_040_00310</name>
</gene>
<name>X0PVP9_RHOWR</name>
<keyword evidence="2" id="KW-1185">Reference proteome</keyword>
<dbReference type="EMBL" id="BAWF01000040">
    <property type="protein sequence ID" value="GAF47369.1"/>
    <property type="molecule type" value="Genomic_DNA"/>
</dbReference>